<evidence type="ECO:0000259" key="6">
    <source>
        <dbReference type="Pfam" id="PF03544"/>
    </source>
</evidence>
<accession>A0A172Y3K7</accession>
<evidence type="ECO:0000256" key="1">
    <source>
        <dbReference type="ARBA" id="ARBA00004167"/>
    </source>
</evidence>
<dbReference type="PRINTS" id="PR01217">
    <property type="entry name" value="PRICHEXTENSN"/>
</dbReference>
<proteinExistence type="predicted"/>
<evidence type="ECO:0000256" key="3">
    <source>
        <dbReference type="ARBA" id="ARBA00022989"/>
    </source>
</evidence>
<reference evidence="7 8" key="1">
    <citation type="journal article" date="2014" name="Genome Announc.">
        <title>Genome Sequence of a Promising Hydrogen-Producing Facultative Anaerobic Bacterium, Brevundimonas naejangsanensis Strain B1.</title>
        <authorList>
            <person name="Su H."/>
            <person name="Zhang T."/>
            <person name="Bao M."/>
            <person name="Jiang Y."/>
            <person name="Wang Y."/>
            <person name="Tan T."/>
        </authorList>
    </citation>
    <scope>NUCLEOTIDE SEQUENCE [LARGE SCALE GENOMIC DNA]</scope>
    <source>
        <strain evidence="7 8">B1</strain>
    </source>
</reference>
<evidence type="ECO:0000256" key="2">
    <source>
        <dbReference type="ARBA" id="ARBA00022692"/>
    </source>
</evidence>
<dbReference type="SUPFAM" id="SSF74653">
    <property type="entry name" value="TolA/TonB C-terminal domain"/>
    <property type="match status" value="1"/>
</dbReference>
<dbReference type="InterPro" id="IPR006260">
    <property type="entry name" value="TonB/TolA_C"/>
</dbReference>
<dbReference type="AlphaFoldDB" id="A0A172Y3K7"/>
<evidence type="ECO:0000256" key="5">
    <source>
        <dbReference type="SAM" id="MobiDB-lite"/>
    </source>
</evidence>
<evidence type="ECO:0000256" key="4">
    <source>
        <dbReference type="ARBA" id="ARBA00023136"/>
    </source>
</evidence>
<dbReference type="InterPro" id="IPR037682">
    <property type="entry name" value="TonB_C"/>
</dbReference>
<dbReference type="OrthoDB" id="7201913at2"/>
<keyword evidence="2" id="KW-0812">Transmembrane</keyword>
<evidence type="ECO:0000313" key="7">
    <source>
        <dbReference type="EMBL" id="ANF53732.1"/>
    </source>
</evidence>
<evidence type="ECO:0000313" key="8">
    <source>
        <dbReference type="Proteomes" id="UP000077603"/>
    </source>
</evidence>
<feature type="compositionally biased region" description="Pro residues" evidence="5">
    <location>
        <begin position="57"/>
        <end position="66"/>
    </location>
</feature>
<dbReference type="EMBL" id="CP015614">
    <property type="protein sequence ID" value="ANF53732.1"/>
    <property type="molecule type" value="Genomic_DNA"/>
</dbReference>
<protein>
    <submittedName>
        <fullName evidence="7">Energy transducer TonB</fullName>
    </submittedName>
</protein>
<name>A0A172Y3K7_9CAUL</name>
<dbReference type="STRING" id="588932.DA69_02560"/>
<dbReference type="eggNOG" id="COG0810">
    <property type="taxonomic scope" value="Bacteria"/>
</dbReference>
<feature type="domain" description="TonB C-terminal" evidence="6">
    <location>
        <begin position="166"/>
        <end position="242"/>
    </location>
</feature>
<gene>
    <name evidence="7" type="ORF">DA69_02560</name>
</gene>
<dbReference type="GO" id="GO:0055085">
    <property type="term" value="P:transmembrane transport"/>
    <property type="evidence" value="ECO:0007669"/>
    <property type="project" value="InterPro"/>
</dbReference>
<dbReference type="KEGG" id="bne:DA69_02560"/>
<keyword evidence="8" id="KW-1185">Reference proteome</keyword>
<dbReference type="RefSeq" id="WP_025977608.1">
    <property type="nucleotide sequence ID" value="NZ_CP015614.1"/>
</dbReference>
<dbReference type="NCBIfam" id="TIGR01352">
    <property type="entry name" value="tonB_Cterm"/>
    <property type="match status" value="1"/>
</dbReference>
<feature type="region of interest" description="Disordered" evidence="5">
    <location>
        <begin position="56"/>
        <end position="101"/>
    </location>
</feature>
<feature type="compositionally biased region" description="Pro residues" evidence="5">
    <location>
        <begin position="73"/>
        <end position="94"/>
    </location>
</feature>
<organism evidence="7 8">
    <name type="scientific">Brevundimonas naejangsanensis</name>
    <dbReference type="NCBI Taxonomy" id="588932"/>
    <lineage>
        <taxon>Bacteria</taxon>
        <taxon>Pseudomonadati</taxon>
        <taxon>Pseudomonadota</taxon>
        <taxon>Alphaproteobacteria</taxon>
        <taxon>Caulobacterales</taxon>
        <taxon>Caulobacteraceae</taxon>
        <taxon>Brevundimonas</taxon>
    </lineage>
</organism>
<dbReference type="Pfam" id="PF03544">
    <property type="entry name" value="TonB_C"/>
    <property type="match status" value="1"/>
</dbReference>
<dbReference type="Proteomes" id="UP000077603">
    <property type="component" value="Chromosome"/>
</dbReference>
<comment type="subcellular location">
    <subcellularLocation>
        <location evidence="1">Membrane</location>
        <topology evidence="1">Single-pass membrane protein</topology>
    </subcellularLocation>
</comment>
<sequence length="246" mass="25768">MMMRIAGGHGVVSPLDFQQRSKPLSPLMWAMIGASALVHVGAGVWLYQQRFEMAEAPPAPAEPPPTIIDLIRPPLPPKPETPPQASPAPTPPIHRPTQVTPSDVAPLEVPVAPVVSPEAGPAINITAPAAEPSTGTAATPEPPKPAPVITQPDWVRKPTAEQLMRAYPSAAEARGIGGVAELSCLVRVDGSLTGCSVTSETPGDQGFGRAALSLSRYFRLSPRTVDGQAVDGARVTMAIRFDPPKD</sequence>
<keyword evidence="3" id="KW-1133">Transmembrane helix</keyword>
<dbReference type="Gene3D" id="3.30.1150.10">
    <property type="match status" value="1"/>
</dbReference>
<dbReference type="GO" id="GO:0016020">
    <property type="term" value="C:membrane"/>
    <property type="evidence" value="ECO:0007669"/>
    <property type="project" value="UniProtKB-SubCell"/>
</dbReference>
<keyword evidence="4" id="KW-0472">Membrane</keyword>
<feature type="region of interest" description="Disordered" evidence="5">
    <location>
        <begin position="127"/>
        <end position="151"/>
    </location>
</feature>